<evidence type="ECO:0000313" key="4">
    <source>
        <dbReference type="Proteomes" id="UP001150941"/>
    </source>
</evidence>
<evidence type="ECO:0008006" key="5">
    <source>
        <dbReference type="Google" id="ProtNLM"/>
    </source>
</evidence>
<feature type="compositionally biased region" description="Basic and acidic residues" evidence="1">
    <location>
        <begin position="725"/>
        <end position="743"/>
    </location>
</feature>
<dbReference type="RefSeq" id="XP_058330650.1">
    <property type="nucleotide sequence ID" value="XM_058474910.1"/>
</dbReference>
<feature type="compositionally biased region" description="Polar residues" evidence="1">
    <location>
        <begin position="342"/>
        <end position="360"/>
    </location>
</feature>
<feature type="compositionally biased region" description="Low complexity" evidence="1">
    <location>
        <begin position="98"/>
        <end position="116"/>
    </location>
</feature>
<evidence type="ECO:0000313" key="3">
    <source>
        <dbReference type="EMBL" id="KAJ5232658.1"/>
    </source>
</evidence>
<feature type="compositionally biased region" description="Polar residues" evidence="1">
    <location>
        <begin position="705"/>
        <end position="715"/>
    </location>
</feature>
<accession>A0A9W9TNK3</accession>
<name>A0A9W9TNK3_9EURO</name>
<keyword evidence="4" id="KW-1185">Reference proteome</keyword>
<feature type="compositionally biased region" description="Low complexity" evidence="1">
    <location>
        <begin position="744"/>
        <end position="766"/>
    </location>
</feature>
<reference evidence="3" key="2">
    <citation type="journal article" date="2023" name="IMA Fungus">
        <title>Comparative genomic study of the Penicillium genus elucidates a diverse pangenome and 15 lateral gene transfer events.</title>
        <authorList>
            <person name="Petersen C."/>
            <person name="Sorensen T."/>
            <person name="Nielsen M.R."/>
            <person name="Sondergaard T.E."/>
            <person name="Sorensen J.L."/>
            <person name="Fitzpatrick D.A."/>
            <person name="Frisvad J.C."/>
            <person name="Nielsen K.L."/>
        </authorList>
    </citation>
    <scope>NUCLEOTIDE SEQUENCE</scope>
    <source>
        <strain evidence="3">IBT 19713</strain>
    </source>
</reference>
<organism evidence="3 4">
    <name type="scientific">Penicillium chermesinum</name>
    <dbReference type="NCBI Taxonomy" id="63820"/>
    <lineage>
        <taxon>Eukaryota</taxon>
        <taxon>Fungi</taxon>
        <taxon>Dikarya</taxon>
        <taxon>Ascomycota</taxon>
        <taxon>Pezizomycotina</taxon>
        <taxon>Eurotiomycetes</taxon>
        <taxon>Eurotiomycetidae</taxon>
        <taxon>Eurotiales</taxon>
        <taxon>Aspergillaceae</taxon>
        <taxon>Penicillium</taxon>
    </lineage>
</organism>
<dbReference type="Proteomes" id="UP001150941">
    <property type="component" value="Unassembled WGS sequence"/>
</dbReference>
<feature type="compositionally biased region" description="Low complexity" evidence="1">
    <location>
        <begin position="250"/>
        <end position="260"/>
    </location>
</feature>
<feature type="transmembrane region" description="Helical" evidence="2">
    <location>
        <begin position="1002"/>
        <end position="1021"/>
    </location>
</feature>
<dbReference type="EMBL" id="JAPQKS010000004">
    <property type="protein sequence ID" value="KAJ5232658.1"/>
    <property type="molecule type" value="Genomic_DNA"/>
</dbReference>
<feature type="region of interest" description="Disordered" evidence="1">
    <location>
        <begin position="603"/>
        <end position="664"/>
    </location>
</feature>
<feature type="compositionally biased region" description="Basic and acidic residues" evidence="1">
    <location>
        <begin position="448"/>
        <end position="468"/>
    </location>
</feature>
<dbReference type="GeneID" id="83202213"/>
<sequence length="1030" mass="112716">MEVKTHIELPEKHLLNLAPRPQQQTQYQAYRADYNYSAAPCTDEPVQRHSHQVPLDASPRTSTEITFQKNVTKLPVPSSISDRARDQRNNTPSPTGIPKPLSSATLSSTTTNTPSPGSERDQYWKKLRDRYEKGSPLSHRSSYHRTRATDKKLSSVQPDDAPMNDELSSRGASPRSTIPSPKSTIPSPSITKISRGTPNILRAPSPQLDRNTRWSKKNGGWVSLESQDGLPSRSDSAGARSESSPHSRCPSVSPISDVSSVTDCDWEDRFVVHMPSAKDPNPPTMTTEEIADYQSNLSSDKIRRHDKLRRSPLTTHAKRLPPGEMQDKSEGPENIGGYDGSYAQSQQIPERPQLSTTSPLEAQHDGNYYSPDEIGKNRISTIWEESPTRSSKEKRVSHNPDGSFLGCKEINGPAPTNPDDVLLFASGEDSTTLQPRPLAIGAKKRLKEKASRAPRKSEEKTGSPDEGQRTSQSLNHPLCSRQSSATMCQDFAPQREAQSPESQSSSKENCRPETSMDIQIEHPLPDGVNEDDVFIITPTITRTLIPTPGSANLPKPEKKGFTFKPQGLRRPGGTGYSGTGEAVKAIRAKAQVISTPSMLQPATGLAQKKSTAPSLASSSLPVPKDTDAKGTATLEKEKPGKPKESTKVKESLTRNGNSASSSIRGFIRTTGLAKSTSTGKSPTGSLATILRNGTESLRNRAENLRNGTGSFTSRKGSPVSLPTRDNSESSRSERSFKSAKETATDASPSSTKTSSTKKANLTSKLSIGKESPTEKATPADTTEEQTPIAKPLNVDKDKENPVGPDPLPVEKGDSSPKSEKLSRSERLEKFKEQARLRRAAANAAKAKISDKPVEIAELDGEQVPGLKETLQPNITDVEELRDINAKDKDDIASSEAPNAVVLSLFFQTVFLFVTKIHRLTLQIPNNPYLKFGINNVLSMSTHCYDVFNCIYRAISVYQATGTWPRPRNDQAISRFMVEVLQACVYLVILGFGVLVIGRAVRYLLLFGSWLLWFATPVVWVFRGLTRALIS</sequence>
<feature type="compositionally biased region" description="Basic and acidic residues" evidence="1">
    <location>
        <begin position="624"/>
        <end position="652"/>
    </location>
</feature>
<dbReference type="AlphaFoldDB" id="A0A9W9TNK3"/>
<feature type="compositionally biased region" description="Basic and acidic residues" evidence="1">
    <location>
        <begin position="808"/>
        <end position="826"/>
    </location>
</feature>
<keyword evidence="2" id="KW-0812">Transmembrane</keyword>
<dbReference type="OrthoDB" id="5415055at2759"/>
<feature type="compositionally biased region" description="Low complexity" evidence="1">
    <location>
        <begin position="173"/>
        <end position="195"/>
    </location>
</feature>
<evidence type="ECO:0000256" key="1">
    <source>
        <dbReference type="SAM" id="MobiDB-lite"/>
    </source>
</evidence>
<protein>
    <recommendedName>
        <fullName evidence="5">NTP binding protein</fullName>
    </recommendedName>
</protein>
<feature type="compositionally biased region" description="Low complexity" evidence="1">
    <location>
        <begin position="608"/>
        <end position="621"/>
    </location>
</feature>
<feature type="compositionally biased region" description="Polar residues" evidence="1">
    <location>
        <begin position="653"/>
        <end position="663"/>
    </location>
</feature>
<feature type="compositionally biased region" description="Basic and acidic residues" evidence="1">
    <location>
        <begin position="386"/>
        <end position="398"/>
    </location>
</feature>
<feature type="compositionally biased region" description="Basic and acidic residues" evidence="1">
    <location>
        <begin position="118"/>
        <end position="133"/>
    </location>
</feature>
<feature type="region of interest" description="Disordered" evidence="1">
    <location>
        <begin position="40"/>
        <end position="260"/>
    </location>
</feature>
<feature type="region of interest" description="Disordered" evidence="1">
    <location>
        <begin position="273"/>
        <end position="530"/>
    </location>
</feature>
<keyword evidence="2" id="KW-0472">Membrane</keyword>
<feature type="compositionally biased region" description="Polar residues" evidence="1">
    <location>
        <begin position="59"/>
        <end position="71"/>
    </location>
</feature>
<keyword evidence="2" id="KW-1133">Transmembrane helix</keyword>
<feature type="transmembrane region" description="Helical" evidence="2">
    <location>
        <begin position="975"/>
        <end position="996"/>
    </location>
</feature>
<comment type="caution">
    <text evidence="3">The sequence shown here is derived from an EMBL/GenBank/DDBJ whole genome shotgun (WGS) entry which is preliminary data.</text>
</comment>
<proteinExistence type="predicted"/>
<feature type="compositionally biased region" description="Polar residues" evidence="1">
    <location>
        <begin position="469"/>
        <end position="487"/>
    </location>
</feature>
<reference evidence="3" key="1">
    <citation type="submission" date="2022-11" db="EMBL/GenBank/DDBJ databases">
        <authorList>
            <person name="Petersen C."/>
        </authorList>
    </citation>
    <scope>NUCLEOTIDE SEQUENCE</scope>
    <source>
        <strain evidence="3">IBT 19713</strain>
    </source>
</reference>
<feature type="compositionally biased region" description="Polar residues" evidence="1">
    <location>
        <begin position="496"/>
        <end position="507"/>
    </location>
</feature>
<feature type="region of interest" description="Disordered" evidence="1">
    <location>
        <begin position="543"/>
        <end position="579"/>
    </location>
</feature>
<feature type="region of interest" description="Disordered" evidence="1">
    <location>
        <begin position="703"/>
        <end position="826"/>
    </location>
</feature>
<evidence type="ECO:0000256" key="2">
    <source>
        <dbReference type="SAM" id="Phobius"/>
    </source>
</evidence>
<gene>
    <name evidence="3" type="ORF">N7468_005614</name>
</gene>